<dbReference type="EMBL" id="RCHU01000333">
    <property type="protein sequence ID" value="TKS07038.1"/>
    <property type="molecule type" value="Genomic_DNA"/>
</dbReference>
<gene>
    <name evidence="2" type="ORF">D5086_0000117470</name>
</gene>
<proteinExistence type="predicted"/>
<evidence type="ECO:0000256" key="1">
    <source>
        <dbReference type="SAM" id="Phobius"/>
    </source>
</evidence>
<name>A0A4U5Q9L4_POPAL</name>
<keyword evidence="1" id="KW-1133">Transmembrane helix</keyword>
<comment type="caution">
    <text evidence="2">The sequence shown here is derived from an EMBL/GenBank/DDBJ whole genome shotgun (WGS) entry which is preliminary data.</text>
</comment>
<protein>
    <submittedName>
        <fullName evidence="2">Uncharacterized protein</fullName>
    </submittedName>
</protein>
<accession>A0A4U5Q9L4</accession>
<organism evidence="2">
    <name type="scientific">Populus alba</name>
    <name type="common">White poplar</name>
    <dbReference type="NCBI Taxonomy" id="43335"/>
    <lineage>
        <taxon>Eukaryota</taxon>
        <taxon>Viridiplantae</taxon>
        <taxon>Streptophyta</taxon>
        <taxon>Embryophyta</taxon>
        <taxon>Tracheophyta</taxon>
        <taxon>Spermatophyta</taxon>
        <taxon>Magnoliopsida</taxon>
        <taxon>eudicotyledons</taxon>
        <taxon>Gunneridae</taxon>
        <taxon>Pentapetalae</taxon>
        <taxon>rosids</taxon>
        <taxon>fabids</taxon>
        <taxon>Malpighiales</taxon>
        <taxon>Salicaceae</taxon>
        <taxon>Saliceae</taxon>
        <taxon>Populus</taxon>
    </lineage>
</organism>
<feature type="transmembrane region" description="Helical" evidence="1">
    <location>
        <begin position="201"/>
        <end position="218"/>
    </location>
</feature>
<keyword evidence="1" id="KW-0812">Transmembrane</keyword>
<reference evidence="2" key="1">
    <citation type="submission" date="2018-10" db="EMBL/GenBank/DDBJ databases">
        <title>Population genomic analysis revealed the cold adaptation of white poplar.</title>
        <authorList>
            <person name="Liu Y.-J."/>
        </authorList>
    </citation>
    <scope>NUCLEOTIDE SEQUENCE [LARGE SCALE GENOMIC DNA]</scope>
    <source>
        <strain evidence="2">PAL-ZL1</strain>
    </source>
</reference>
<sequence length="246" mass="27603">MATSCKVAVDSVNELLLSADFFIIRKHFSVHSYTGATTTYIRGFLGNDNTTPLPCDCDAYSISGRGLQRGSEKPSDHVTDILKDAGAVSCMWRASVVENKGSGYWNCTLLAAGILSTSHFFETVIGQSPQRRSYENKHPPPEHIITKFRICLDGGKSFLRQRNRLCVFCIFSIPKGLIMEFPRTQMVSGKFSEEHTIRHPVLALISTYLTVLVGLVLMDWNFSGDSNWYCGDFDVTRDYIFSFKVI</sequence>
<keyword evidence="1" id="KW-0472">Membrane</keyword>
<dbReference type="AlphaFoldDB" id="A0A4U5Q9L4"/>
<evidence type="ECO:0000313" key="2">
    <source>
        <dbReference type="EMBL" id="TKS07038.1"/>
    </source>
</evidence>